<comment type="caution">
    <text evidence="2">The sequence shown here is derived from an EMBL/GenBank/DDBJ whole genome shotgun (WGS) entry which is preliminary data.</text>
</comment>
<dbReference type="Pfam" id="PF15917">
    <property type="entry name" value="Piezo_TM25-28"/>
    <property type="match status" value="1"/>
</dbReference>
<dbReference type="Proteomes" id="UP001152795">
    <property type="component" value="Unassembled WGS sequence"/>
</dbReference>
<dbReference type="GO" id="GO:0008381">
    <property type="term" value="F:mechanosensitive monoatomic ion channel activity"/>
    <property type="evidence" value="ECO:0007669"/>
    <property type="project" value="InterPro"/>
</dbReference>
<feature type="non-terminal residue" evidence="2">
    <location>
        <position position="385"/>
    </location>
</feature>
<dbReference type="PANTHER" id="PTHR47049:SF2">
    <property type="entry name" value="PIEZO-TYPE MECHANOSENSITIVE ION CHANNEL HOMOLOG"/>
    <property type="match status" value="1"/>
</dbReference>
<keyword evidence="3" id="KW-1185">Reference proteome</keyword>
<reference evidence="2" key="1">
    <citation type="submission" date="2020-04" db="EMBL/GenBank/DDBJ databases">
        <authorList>
            <person name="Alioto T."/>
            <person name="Alioto T."/>
            <person name="Gomez Garrido J."/>
        </authorList>
    </citation>
    <scope>NUCLEOTIDE SEQUENCE</scope>
    <source>
        <strain evidence="2">A484AB</strain>
    </source>
</reference>
<feature type="non-terminal residue" evidence="2">
    <location>
        <position position="1"/>
    </location>
</feature>
<dbReference type="InterPro" id="IPR031805">
    <property type="entry name" value="Piezo_TM25-28"/>
</dbReference>
<accession>A0A7D9L3T4</accession>
<organism evidence="2 3">
    <name type="scientific">Paramuricea clavata</name>
    <name type="common">Red gorgonian</name>
    <name type="synonym">Violescent sea-whip</name>
    <dbReference type="NCBI Taxonomy" id="317549"/>
    <lineage>
        <taxon>Eukaryota</taxon>
        <taxon>Metazoa</taxon>
        <taxon>Cnidaria</taxon>
        <taxon>Anthozoa</taxon>
        <taxon>Octocorallia</taxon>
        <taxon>Malacalcyonacea</taxon>
        <taxon>Plexauridae</taxon>
        <taxon>Paramuricea</taxon>
    </lineage>
</organism>
<evidence type="ECO:0000313" key="3">
    <source>
        <dbReference type="Proteomes" id="UP001152795"/>
    </source>
</evidence>
<dbReference type="InterPro" id="IPR027272">
    <property type="entry name" value="Piezo"/>
</dbReference>
<dbReference type="GO" id="GO:0016020">
    <property type="term" value="C:membrane"/>
    <property type="evidence" value="ECO:0007669"/>
    <property type="project" value="InterPro"/>
</dbReference>
<name>A0A7D9L3T4_PARCT</name>
<feature type="domain" description="Piezo TM25-28" evidence="1">
    <location>
        <begin position="210"/>
        <end position="382"/>
    </location>
</feature>
<dbReference type="AlphaFoldDB" id="A0A7D9L3T4"/>
<proteinExistence type="predicted"/>
<sequence length="385" mass="45226">GYLFIVFVIVLQTVITHHQKLCRIKYGPRELLKGILFPESMELEQADKGLLEMFKYLCNKFFYNFGWEVCIVSIVINMGIRCDAVSVIYSLWLGTFLVLGREKSSSMWRLYLLFLAVMLPVQYVLVLGWPPGLCTGYPWTNRLDHNLIHWLFLTDPEDPQNAKLLLVDFFQLMLACCQEKVFANERTVPNTEAVVSSDSPSHTIRNRYDPPDFMRNKTWLDMFKIFIFQHIYWITLTVVYITVQSTISIFNFGFILGCFFFLWHGQSLYLHAKLIYWWKIFMGYNFFVLFLKVCLQLVSCVWIDDVNEYSGCYVLQLLSLYCLRQAGYTYRPLTPAEHDCISPDDTGLSMDCACFVFLLLQYRIFTSDYFRFVKNELSEQSAMAF</sequence>
<dbReference type="PANTHER" id="PTHR47049">
    <property type="entry name" value="PIEZO-TYPE MECHANOSENSITIVE ION CHANNEL HOMOLOG"/>
    <property type="match status" value="1"/>
</dbReference>
<protein>
    <submittedName>
        <fullName evidence="2">Piezo-type mechanosensitive ion channel component 2-like</fullName>
    </submittedName>
</protein>
<gene>
    <name evidence="2" type="ORF">PACLA_8A022151</name>
</gene>
<evidence type="ECO:0000313" key="2">
    <source>
        <dbReference type="EMBL" id="CAB4025180.1"/>
    </source>
</evidence>
<dbReference type="EMBL" id="CACRXK020013463">
    <property type="protein sequence ID" value="CAB4025180.1"/>
    <property type="molecule type" value="Genomic_DNA"/>
</dbReference>
<evidence type="ECO:0000259" key="1">
    <source>
        <dbReference type="Pfam" id="PF15917"/>
    </source>
</evidence>
<dbReference type="OrthoDB" id="303066at2759"/>